<dbReference type="Gene3D" id="3.40.50.300">
    <property type="entry name" value="P-loop containing nucleotide triphosphate hydrolases"/>
    <property type="match status" value="1"/>
</dbReference>
<keyword evidence="1" id="KW-1133">Transmembrane helix</keyword>
<keyword evidence="3" id="KW-1185">Reference proteome</keyword>
<evidence type="ECO:0000313" key="2">
    <source>
        <dbReference type="EMBL" id="KAJ5503668.1"/>
    </source>
</evidence>
<protein>
    <recommendedName>
        <fullName evidence="4">NAD dependent epimerase/dehydratase</fullName>
    </recommendedName>
</protein>
<accession>A0A9W9XUN2</accession>
<reference evidence="2" key="1">
    <citation type="submission" date="2022-12" db="EMBL/GenBank/DDBJ databases">
        <authorList>
            <person name="Petersen C."/>
        </authorList>
    </citation>
    <scope>NUCLEOTIDE SEQUENCE</scope>
    <source>
        <strain evidence="2">IBT 29495</strain>
    </source>
</reference>
<dbReference type="PANTHER" id="PTHR36978:SF4">
    <property type="entry name" value="P-LOOP CONTAINING NUCLEOSIDE TRIPHOSPHATE HYDROLASE PROTEIN"/>
    <property type="match status" value="1"/>
</dbReference>
<keyword evidence="1" id="KW-0472">Membrane</keyword>
<dbReference type="Pfam" id="PF17784">
    <property type="entry name" value="Sulfotransfer_4"/>
    <property type="match status" value="1"/>
</dbReference>
<gene>
    <name evidence="2" type="ORF">N7463_006542</name>
</gene>
<proteinExistence type="predicted"/>
<evidence type="ECO:0008006" key="4">
    <source>
        <dbReference type="Google" id="ProtNLM"/>
    </source>
</evidence>
<evidence type="ECO:0000256" key="1">
    <source>
        <dbReference type="SAM" id="Phobius"/>
    </source>
</evidence>
<evidence type="ECO:0000313" key="3">
    <source>
        <dbReference type="Proteomes" id="UP001149954"/>
    </source>
</evidence>
<dbReference type="PANTHER" id="PTHR36978">
    <property type="entry name" value="P-LOOP CONTAINING NUCLEOTIDE TRIPHOSPHATE HYDROLASE"/>
    <property type="match status" value="1"/>
</dbReference>
<keyword evidence="1" id="KW-0812">Transmembrane</keyword>
<dbReference type="InterPro" id="IPR027417">
    <property type="entry name" value="P-loop_NTPase"/>
</dbReference>
<feature type="transmembrane region" description="Helical" evidence="1">
    <location>
        <begin position="263"/>
        <end position="285"/>
    </location>
</feature>
<dbReference type="InterPro" id="IPR040632">
    <property type="entry name" value="Sulfotransfer_4"/>
</dbReference>
<dbReference type="AlphaFoldDB" id="A0A9W9XUN2"/>
<comment type="caution">
    <text evidence="2">The sequence shown here is derived from an EMBL/GenBank/DDBJ whole genome shotgun (WGS) entry which is preliminary data.</text>
</comment>
<dbReference type="OrthoDB" id="408152at2759"/>
<sequence>MFAPLQQYFADFKEPVKSFHDKDEEKCGRTVPMRVLVLGLSRTGTESLRKALIQLGYDGTYHGYAAAVEYPRDCEMWLRAMRAKYDGVGEPFVKQDWDQLLGDYQAVCDVPTACFAEELMTAYPNAKVILTNRDIDAWFDSVQKTLVANAFTRRASLISFLATITRSPNRWTRPVMMYALSNFFGGNFERNGKQTYQKHYDRVREMAAERNMELLEYKITDGWGPLCKFLGHDMPENLFPSGNDKQEVNARIKAIINREVRRLLLVFAVLFTCLALIVIIVLLSVSL</sequence>
<name>A0A9W9XUN2_9EURO</name>
<dbReference type="Proteomes" id="UP001149954">
    <property type="component" value="Unassembled WGS sequence"/>
</dbReference>
<reference evidence="2" key="2">
    <citation type="journal article" date="2023" name="IMA Fungus">
        <title>Comparative genomic study of the Penicillium genus elucidates a diverse pangenome and 15 lateral gene transfer events.</title>
        <authorList>
            <person name="Petersen C."/>
            <person name="Sorensen T."/>
            <person name="Nielsen M.R."/>
            <person name="Sondergaard T.E."/>
            <person name="Sorensen J.L."/>
            <person name="Fitzpatrick D.A."/>
            <person name="Frisvad J.C."/>
            <person name="Nielsen K.L."/>
        </authorList>
    </citation>
    <scope>NUCLEOTIDE SEQUENCE</scope>
    <source>
        <strain evidence="2">IBT 29495</strain>
    </source>
</reference>
<organism evidence="2 3">
    <name type="scientific">Penicillium fimorum</name>
    <dbReference type="NCBI Taxonomy" id="1882269"/>
    <lineage>
        <taxon>Eukaryota</taxon>
        <taxon>Fungi</taxon>
        <taxon>Dikarya</taxon>
        <taxon>Ascomycota</taxon>
        <taxon>Pezizomycotina</taxon>
        <taxon>Eurotiomycetes</taxon>
        <taxon>Eurotiomycetidae</taxon>
        <taxon>Eurotiales</taxon>
        <taxon>Aspergillaceae</taxon>
        <taxon>Penicillium</taxon>
    </lineage>
</organism>
<dbReference type="SUPFAM" id="SSF52540">
    <property type="entry name" value="P-loop containing nucleoside triphosphate hydrolases"/>
    <property type="match status" value="1"/>
</dbReference>
<dbReference type="EMBL" id="JAPWDS010000003">
    <property type="protein sequence ID" value="KAJ5503668.1"/>
    <property type="molecule type" value="Genomic_DNA"/>
</dbReference>